<dbReference type="OrthoDB" id="206335at2759"/>
<organism evidence="1 2">
    <name type="scientific">Rhodocollybia butyracea</name>
    <dbReference type="NCBI Taxonomy" id="206335"/>
    <lineage>
        <taxon>Eukaryota</taxon>
        <taxon>Fungi</taxon>
        <taxon>Dikarya</taxon>
        <taxon>Basidiomycota</taxon>
        <taxon>Agaricomycotina</taxon>
        <taxon>Agaricomycetes</taxon>
        <taxon>Agaricomycetidae</taxon>
        <taxon>Agaricales</taxon>
        <taxon>Marasmiineae</taxon>
        <taxon>Omphalotaceae</taxon>
        <taxon>Rhodocollybia</taxon>
    </lineage>
</organism>
<comment type="caution">
    <text evidence="1">The sequence shown here is derived from an EMBL/GenBank/DDBJ whole genome shotgun (WGS) entry which is preliminary data.</text>
</comment>
<gene>
    <name evidence="1" type="ORF">BDP27DRAFT_1364859</name>
</gene>
<evidence type="ECO:0000313" key="2">
    <source>
        <dbReference type="Proteomes" id="UP000772434"/>
    </source>
</evidence>
<name>A0A9P5U6A0_9AGAR</name>
<proteinExistence type="predicted"/>
<accession>A0A9P5U6A0</accession>
<dbReference type="EMBL" id="JADNRY010000072">
    <property type="protein sequence ID" value="KAF9067534.1"/>
    <property type="molecule type" value="Genomic_DNA"/>
</dbReference>
<evidence type="ECO:0000313" key="1">
    <source>
        <dbReference type="EMBL" id="KAF9067534.1"/>
    </source>
</evidence>
<dbReference type="Proteomes" id="UP000772434">
    <property type="component" value="Unassembled WGS sequence"/>
</dbReference>
<sequence>MTYGVLIAYFPTFWKPKRQELARVCMIDYDTQLVGYEVKPRWSGITAGALATATTTFSEAQAHVLSPVSSFTPKPNPFYIQKNHFCFLSLSATNLDSPETLA</sequence>
<protein>
    <submittedName>
        <fullName evidence="1">Uncharacterized protein</fullName>
    </submittedName>
</protein>
<keyword evidence="2" id="KW-1185">Reference proteome</keyword>
<reference evidence="1" key="1">
    <citation type="submission" date="2020-11" db="EMBL/GenBank/DDBJ databases">
        <authorList>
            <consortium name="DOE Joint Genome Institute"/>
            <person name="Ahrendt S."/>
            <person name="Riley R."/>
            <person name="Andreopoulos W."/>
            <person name="Labutti K."/>
            <person name="Pangilinan J."/>
            <person name="Ruiz-Duenas F.J."/>
            <person name="Barrasa J.M."/>
            <person name="Sanchez-Garcia M."/>
            <person name="Camarero S."/>
            <person name="Miyauchi S."/>
            <person name="Serrano A."/>
            <person name="Linde D."/>
            <person name="Babiker R."/>
            <person name="Drula E."/>
            <person name="Ayuso-Fernandez I."/>
            <person name="Pacheco R."/>
            <person name="Padilla G."/>
            <person name="Ferreira P."/>
            <person name="Barriuso J."/>
            <person name="Kellner H."/>
            <person name="Castanera R."/>
            <person name="Alfaro M."/>
            <person name="Ramirez L."/>
            <person name="Pisabarro A.G."/>
            <person name="Kuo A."/>
            <person name="Tritt A."/>
            <person name="Lipzen A."/>
            <person name="He G."/>
            <person name="Yan M."/>
            <person name="Ng V."/>
            <person name="Cullen D."/>
            <person name="Martin F."/>
            <person name="Rosso M.-N."/>
            <person name="Henrissat B."/>
            <person name="Hibbett D."/>
            <person name="Martinez A.T."/>
            <person name="Grigoriev I.V."/>
        </authorList>
    </citation>
    <scope>NUCLEOTIDE SEQUENCE</scope>
    <source>
        <strain evidence="1">AH 40177</strain>
    </source>
</reference>
<dbReference type="AlphaFoldDB" id="A0A9P5U6A0"/>